<evidence type="ECO:0000313" key="2">
    <source>
        <dbReference type="Proteomes" id="UP000823775"/>
    </source>
</evidence>
<name>A0ABS8WQ30_DATST</name>
<gene>
    <name evidence="1" type="ORF">HAX54_000538</name>
</gene>
<feature type="non-terminal residue" evidence="1">
    <location>
        <position position="52"/>
    </location>
</feature>
<accession>A0ABS8WQ30</accession>
<dbReference type="Proteomes" id="UP000823775">
    <property type="component" value="Unassembled WGS sequence"/>
</dbReference>
<dbReference type="EMBL" id="JACEIK010010157">
    <property type="protein sequence ID" value="MCE3215012.1"/>
    <property type="molecule type" value="Genomic_DNA"/>
</dbReference>
<proteinExistence type="predicted"/>
<feature type="non-terminal residue" evidence="1">
    <location>
        <position position="1"/>
    </location>
</feature>
<keyword evidence="2" id="KW-1185">Reference proteome</keyword>
<evidence type="ECO:0000313" key="1">
    <source>
        <dbReference type="EMBL" id="MCE3215012.1"/>
    </source>
</evidence>
<organism evidence="1 2">
    <name type="scientific">Datura stramonium</name>
    <name type="common">Jimsonweed</name>
    <name type="synonym">Common thornapple</name>
    <dbReference type="NCBI Taxonomy" id="4076"/>
    <lineage>
        <taxon>Eukaryota</taxon>
        <taxon>Viridiplantae</taxon>
        <taxon>Streptophyta</taxon>
        <taxon>Embryophyta</taxon>
        <taxon>Tracheophyta</taxon>
        <taxon>Spermatophyta</taxon>
        <taxon>Magnoliopsida</taxon>
        <taxon>eudicotyledons</taxon>
        <taxon>Gunneridae</taxon>
        <taxon>Pentapetalae</taxon>
        <taxon>asterids</taxon>
        <taxon>lamiids</taxon>
        <taxon>Solanales</taxon>
        <taxon>Solanaceae</taxon>
        <taxon>Solanoideae</taxon>
        <taxon>Datureae</taxon>
        <taxon>Datura</taxon>
    </lineage>
</organism>
<reference evidence="1 2" key="1">
    <citation type="journal article" date="2021" name="BMC Genomics">
        <title>Datura genome reveals duplications of psychoactive alkaloid biosynthetic genes and high mutation rate following tissue culture.</title>
        <authorList>
            <person name="Rajewski A."/>
            <person name="Carter-House D."/>
            <person name="Stajich J."/>
            <person name="Litt A."/>
        </authorList>
    </citation>
    <scope>NUCLEOTIDE SEQUENCE [LARGE SCALE GENOMIC DNA]</scope>
    <source>
        <strain evidence="1">AR-01</strain>
    </source>
</reference>
<comment type="caution">
    <text evidence="1">The sequence shown here is derived from an EMBL/GenBank/DDBJ whole genome shotgun (WGS) entry which is preliminary data.</text>
</comment>
<sequence>GRAPRACCTDGKVAPQAASCTQSRRETCASHMESCNTGAQSHSTGAASRSSG</sequence>
<protein>
    <submittedName>
        <fullName evidence="1">Uncharacterized protein</fullName>
    </submittedName>
</protein>